<organism evidence="2 3">
    <name type="scientific">Olleya marilimosa</name>
    <dbReference type="NCBI Taxonomy" id="272164"/>
    <lineage>
        <taxon>Bacteria</taxon>
        <taxon>Pseudomonadati</taxon>
        <taxon>Bacteroidota</taxon>
        <taxon>Flavobacteriia</taxon>
        <taxon>Flavobacteriales</taxon>
        <taxon>Flavobacteriaceae</taxon>
    </lineage>
</organism>
<gene>
    <name evidence="2" type="ORF">IEG06_12480</name>
</gene>
<protein>
    <submittedName>
        <fullName evidence="2">DUF1801 domain-containing protein</fullName>
    </submittedName>
</protein>
<evidence type="ECO:0000259" key="1">
    <source>
        <dbReference type="Pfam" id="PF08818"/>
    </source>
</evidence>
<keyword evidence="3" id="KW-1185">Reference proteome</keyword>
<name>A0ABR8M216_9FLAO</name>
<sequence>MHPAEDYIIKQPEPYRSMLLHLQVIIEHSITNFELKYKWSIPFYYVNGMPFCYLNASHKKQFVDLVFVKGNQLTVFKEHHVIENRKKMISLRYKSLDTIDDTVIKAVLQEALMLQ</sequence>
<proteinExistence type="predicted"/>
<dbReference type="InterPro" id="IPR014922">
    <property type="entry name" value="YdhG-like"/>
</dbReference>
<evidence type="ECO:0000313" key="2">
    <source>
        <dbReference type="EMBL" id="MBD3864267.1"/>
    </source>
</evidence>
<dbReference type="Gene3D" id="3.90.1150.200">
    <property type="match status" value="1"/>
</dbReference>
<evidence type="ECO:0000313" key="3">
    <source>
        <dbReference type="Proteomes" id="UP000627521"/>
    </source>
</evidence>
<comment type="caution">
    <text evidence="2">The sequence shown here is derived from an EMBL/GenBank/DDBJ whole genome shotgun (WGS) entry which is preliminary data.</text>
</comment>
<accession>A0ABR8M216</accession>
<dbReference type="Pfam" id="PF08818">
    <property type="entry name" value="DUF1801"/>
    <property type="match status" value="1"/>
</dbReference>
<dbReference type="EMBL" id="JACXXH010000007">
    <property type="protein sequence ID" value="MBD3864267.1"/>
    <property type="molecule type" value="Genomic_DNA"/>
</dbReference>
<reference evidence="2 3" key="1">
    <citation type="submission" date="2020-09" db="EMBL/GenBank/DDBJ databases">
        <title>Bacillus nautilus sp. nov., Chryseoglobus crepusculi sp. nov, and Psychrobacter noctis sp. nov., isolated from deep-sea sponges from the equatorial Atlantic.</title>
        <authorList>
            <person name="Stennett H.L."/>
            <person name="Williams S.E."/>
        </authorList>
    </citation>
    <scope>NUCLEOTIDE SEQUENCE [LARGE SCALE GENOMIC DNA]</scope>
    <source>
        <strain evidence="2 3">28M-24</strain>
    </source>
</reference>
<dbReference type="SUPFAM" id="SSF159888">
    <property type="entry name" value="YdhG-like"/>
    <property type="match status" value="1"/>
</dbReference>
<feature type="domain" description="YdhG-like" evidence="1">
    <location>
        <begin position="16"/>
        <end position="112"/>
    </location>
</feature>
<dbReference type="RefSeq" id="WP_099569865.1">
    <property type="nucleotide sequence ID" value="NZ_JACXXH010000007.1"/>
</dbReference>
<dbReference type="Proteomes" id="UP000627521">
    <property type="component" value="Unassembled WGS sequence"/>
</dbReference>